<sequence length="73" mass="8180">MNIIEALWKDFSESNNYLANCTPQERTAHKETFYNAILSFINLARVEVKMAPKESETAISGCPVEASRGETNV</sequence>
<name>A0A4Z0F630_9GAMM</name>
<protein>
    <submittedName>
        <fullName evidence="1">Uncharacterized protein</fullName>
    </submittedName>
</protein>
<dbReference type="EMBL" id="SRIO01000017">
    <property type="protein sequence ID" value="TFZ81688.1"/>
    <property type="molecule type" value="Genomic_DNA"/>
</dbReference>
<comment type="caution">
    <text evidence="1">The sequence shown here is derived from an EMBL/GenBank/DDBJ whole genome shotgun (WGS) entry which is preliminary data.</text>
</comment>
<proteinExistence type="predicted"/>
<keyword evidence="2" id="KW-1185">Reference proteome</keyword>
<organism evidence="1 2">
    <name type="scientific">Candidatus Macondimonas diazotrophica</name>
    <dbReference type="NCBI Taxonomy" id="2305248"/>
    <lineage>
        <taxon>Bacteria</taxon>
        <taxon>Pseudomonadati</taxon>
        <taxon>Pseudomonadota</taxon>
        <taxon>Gammaproteobacteria</taxon>
        <taxon>Chromatiales</taxon>
        <taxon>Ectothiorhodospiraceae</taxon>
        <taxon>Candidatus Macondimonas</taxon>
    </lineage>
</organism>
<dbReference type="RefSeq" id="WP_135282565.1">
    <property type="nucleotide sequence ID" value="NZ_SRIO01000017.1"/>
</dbReference>
<dbReference type="Proteomes" id="UP000297890">
    <property type="component" value="Unassembled WGS sequence"/>
</dbReference>
<evidence type="ECO:0000313" key="2">
    <source>
        <dbReference type="Proteomes" id="UP000297890"/>
    </source>
</evidence>
<dbReference type="AlphaFoldDB" id="A0A4Z0F630"/>
<gene>
    <name evidence="1" type="ORF">E4680_11500</name>
</gene>
<reference evidence="1 2" key="1">
    <citation type="journal article" date="2019" name="ISME J.">
        <title>Candidatus Macondimonas diazotrophica, a novel gammaproteobacterial genus dominating crude-oil-contaminated coastal sediments.</title>
        <authorList>
            <person name="Karthikeyan S."/>
            <person name="Konstantinidis K."/>
        </authorList>
    </citation>
    <scope>NUCLEOTIDE SEQUENCE [LARGE SCALE GENOMIC DNA]</scope>
    <source>
        <strain evidence="1 2">KTK01</strain>
    </source>
</reference>
<accession>A0A4Z0F630</accession>
<evidence type="ECO:0000313" key="1">
    <source>
        <dbReference type="EMBL" id="TFZ81688.1"/>
    </source>
</evidence>